<name>A0A9Q7XT09_9BURK</name>
<keyword evidence="2" id="KW-0614">Plasmid</keyword>
<evidence type="ECO:0000313" key="3">
    <source>
        <dbReference type="Proteomes" id="UP000254259"/>
    </source>
</evidence>
<proteinExistence type="predicted"/>
<dbReference type="Proteomes" id="UP000254259">
    <property type="component" value="Plasmid CBM2636_mp"/>
</dbReference>
<geneLocation type="plasmid" evidence="3">
    <name>cbm2636_mp</name>
</geneLocation>
<gene>
    <name evidence="2" type="ORF">CBM2636_MP21084</name>
</gene>
<dbReference type="EMBL" id="LT984814">
    <property type="protein sequence ID" value="SPD68234.1"/>
    <property type="molecule type" value="Genomic_DNA"/>
</dbReference>
<organism evidence="2 3">
    <name type="scientific">Cupriavidus taiwanensis</name>
    <dbReference type="NCBI Taxonomy" id="164546"/>
    <lineage>
        <taxon>Bacteria</taxon>
        <taxon>Pseudomonadati</taxon>
        <taxon>Pseudomonadota</taxon>
        <taxon>Betaproteobacteria</taxon>
        <taxon>Burkholderiales</taxon>
        <taxon>Burkholderiaceae</taxon>
        <taxon>Cupriavidus</taxon>
    </lineage>
</organism>
<protein>
    <submittedName>
        <fullName evidence="2">Uncharacterized protein</fullName>
    </submittedName>
</protein>
<evidence type="ECO:0000256" key="1">
    <source>
        <dbReference type="SAM" id="MobiDB-lite"/>
    </source>
</evidence>
<reference evidence="2 3" key="1">
    <citation type="submission" date="2018-01" db="EMBL/GenBank/DDBJ databases">
        <authorList>
            <person name="Clerissi C."/>
        </authorList>
    </citation>
    <scope>NUCLEOTIDE SEQUENCE [LARGE SCALE GENOMIC DNA]</scope>
    <source>
        <strain evidence="2">Cupriavidus taiwanensis SWF 66322</strain>
        <plasmid evidence="3">cbm2636_mp</plasmid>
    </source>
</reference>
<dbReference type="AlphaFoldDB" id="A0A9Q7XT09"/>
<accession>A0A9Q7XT09</accession>
<sequence length="65" mass="7003">MSPMLANAADRNPHRIRTMNNNKGQVPQAGERAARLAPSAHCLGLSHGVDLSHTSMWGLVGGMRR</sequence>
<evidence type="ECO:0000313" key="2">
    <source>
        <dbReference type="EMBL" id="SPD68234.1"/>
    </source>
</evidence>
<feature type="region of interest" description="Disordered" evidence="1">
    <location>
        <begin position="1"/>
        <end position="31"/>
    </location>
</feature>